<comment type="caution">
    <text evidence="8">The sequence shown here is derived from an EMBL/GenBank/DDBJ whole genome shotgun (WGS) entry which is preliminary data.</text>
</comment>
<dbReference type="InterPro" id="IPR036976">
    <property type="entry name" value="RimM_N_sf"/>
</dbReference>
<dbReference type="InterPro" id="IPR011961">
    <property type="entry name" value="RimM"/>
</dbReference>
<dbReference type="AlphaFoldDB" id="Q1MYQ9"/>
<dbReference type="Pfam" id="PF01782">
    <property type="entry name" value="RimM"/>
    <property type="match status" value="1"/>
</dbReference>
<evidence type="ECO:0000256" key="3">
    <source>
        <dbReference type="ARBA" id="ARBA00022552"/>
    </source>
</evidence>
<feature type="domain" description="RimM N-terminal" evidence="6">
    <location>
        <begin position="11"/>
        <end position="90"/>
    </location>
</feature>
<dbReference type="RefSeq" id="WP_007016749.1">
    <property type="nucleotide sequence ID" value="NZ_AAQH01000023.1"/>
</dbReference>
<gene>
    <name evidence="5" type="primary">rimM</name>
    <name evidence="8" type="ORF">RED65_05114</name>
</gene>
<dbReference type="GO" id="GO:0006364">
    <property type="term" value="P:rRNA processing"/>
    <property type="evidence" value="ECO:0007669"/>
    <property type="project" value="UniProtKB-UniRule"/>
</dbReference>
<dbReference type="HAMAP" id="MF_00014">
    <property type="entry name" value="Ribosome_mat_RimM"/>
    <property type="match status" value="1"/>
</dbReference>
<dbReference type="InterPro" id="IPR056792">
    <property type="entry name" value="PRC_RimM"/>
</dbReference>
<evidence type="ECO:0000256" key="5">
    <source>
        <dbReference type="HAMAP-Rule" id="MF_00014"/>
    </source>
</evidence>
<dbReference type="SUPFAM" id="SSF50346">
    <property type="entry name" value="PRC-barrel domain"/>
    <property type="match status" value="1"/>
</dbReference>
<dbReference type="STRING" id="207949.RED65_05114"/>
<name>Q1MYQ9_9GAMM</name>
<dbReference type="NCBIfam" id="TIGR02273">
    <property type="entry name" value="16S_RimM"/>
    <property type="match status" value="1"/>
</dbReference>
<dbReference type="OrthoDB" id="9783509at2"/>
<dbReference type="PANTHER" id="PTHR33692">
    <property type="entry name" value="RIBOSOME MATURATION FACTOR RIMM"/>
    <property type="match status" value="1"/>
</dbReference>
<keyword evidence="4 5" id="KW-0143">Chaperone</keyword>
<reference evidence="8 9" key="1">
    <citation type="submission" date="2006-03" db="EMBL/GenBank/DDBJ databases">
        <authorList>
            <person name="Pinhassi J."/>
            <person name="Pedros-Alio C."/>
            <person name="Ferriera S."/>
            <person name="Johnson J."/>
            <person name="Kravitz S."/>
            <person name="Halpern A."/>
            <person name="Remington K."/>
            <person name="Beeson K."/>
            <person name="Tran B."/>
            <person name="Rogers Y.-H."/>
            <person name="Friedman R."/>
            <person name="Venter J.C."/>
        </authorList>
    </citation>
    <scope>NUCLEOTIDE SEQUENCE [LARGE SCALE GENOMIC DNA]</scope>
    <source>
        <strain evidence="8 9">RED65</strain>
    </source>
</reference>
<dbReference type="InterPro" id="IPR009000">
    <property type="entry name" value="Transl_B-barrel_sf"/>
</dbReference>
<dbReference type="SUPFAM" id="SSF50447">
    <property type="entry name" value="Translation proteins"/>
    <property type="match status" value="1"/>
</dbReference>
<dbReference type="Pfam" id="PF24986">
    <property type="entry name" value="PRC_RimM"/>
    <property type="match status" value="1"/>
</dbReference>
<dbReference type="EMBL" id="AAQH01000023">
    <property type="protein sequence ID" value="EAT11147.1"/>
    <property type="molecule type" value="Genomic_DNA"/>
</dbReference>
<evidence type="ECO:0000259" key="7">
    <source>
        <dbReference type="Pfam" id="PF24986"/>
    </source>
</evidence>
<dbReference type="Gene3D" id="2.40.30.60">
    <property type="entry name" value="RimM"/>
    <property type="match status" value="1"/>
</dbReference>
<comment type="subcellular location">
    <subcellularLocation>
        <location evidence="5">Cytoplasm</location>
    </subcellularLocation>
</comment>
<dbReference type="Gene3D" id="2.30.30.240">
    <property type="entry name" value="PRC-barrel domain"/>
    <property type="match status" value="1"/>
</dbReference>
<dbReference type="GO" id="GO:0042274">
    <property type="term" value="P:ribosomal small subunit biogenesis"/>
    <property type="evidence" value="ECO:0007669"/>
    <property type="project" value="UniProtKB-UniRule"/>
</dbReference>
<dbReference type="HOGENOM" id="CLU_077636_1_0_6"/>
<comment type="similarity">
    <text evidence="5">Belongs to the RimM family.</text>
</comment>
<comment type="subunit">
    <text evidence="5">Binds ribosomal protein uS19.</text>
</comment>
<evidence type="ECO:0000313" key="8">
    <source>
        <dbReference type="EMBL" id="EAT11147.1"/>
    </source>
</evidence>
<dbReference type="PANTHER" id="PTHR33692:SF1">
    <property type="entry name" value="RIBOSOME MATURATION FACTOR RIMM"/>
    <property type="match status" value="1"/>
</dbReference>
<accession>Q1MYQ9</accession>
<keyword evidence="1 5" id="KW-0963">Cytoplasm</keyword>
<comment type="domain">
    <text evidence="5">The PRC barrel domain binds ribosomal protein uS19.</text>
</comment>
<evidence type="ECO:0000256" key="4">
    <source>
        <dbReference type="ARBA" id="ARBA00023186"/>
    </source>
</evidence>
<evidence type="ECO:0000256" key="1">
    <source>
        <dbReference type="ARBA" id="ARBA00022490"/>
    </source>
</evidence>
<keyword evidence="3 5" id="KW-0698">rRNA processing</keyword>
<organism evidence="8 9">
    <name type="scientific">Bermanella marisrubri</name>
    <dbReference type="NCBI Taxonomy" id="207949"/>
    <lineage>
        <taxon>Bacteria</taxon>
        <taxon>Pseudomonadati</taxon>
        <taxon>Pseudomonadota</taxon>
        <taxon>Gammaproteobacteria</taxon>
        <taxon>Oceanospirillales</taxon>
        <taxon>Oceanospirillaceae</taxon>
        <taxon>Bermanella</taxon>
    </lineage>
</organism>
<evidence type="ECO:0000313" key="9">
    <source>
        <dbReference type="Proteomes" id="UP000004263"/>
    </source>
</evidence>
<dbReference type="InterPro" id="IPR002676">
    <property type="entry name" value="RimM_N"/>
</dbReference>
<protein>
    <recommendedName>
        <fullName evidence="5">Ribosome maturation factor RimM</fullName>
    </recommendedName>
</protein>
<dbReference type="InterPro" id="IPR011033">
    <property type="entry name" value="PRC_barrel-like_sf"/>
</dbReference>
<proteinExistence type="inferred from homology"/>
<keyword evidence="9" id="KW-1185">Reference proteome</keyword>
<evidence type="ECO:0000256" key="2">
    <source>
        <dbReference type="ARBA" id="ARBA00022517"/>
    </source>
</evidence>
<dbReference type="GO" id="GO:0043022">
    <property type="term" value="F:ribosome binding"/>
    <property type="evidence" value="ECO:0007669"/>
    <property type="project" value="InterPro"/>
</dbReference>
<feature type="domain" description="Ribosome maturation factor RimM PRC barrel" evidence="7">
    <location>
        <begin position="105"/>
        <end position="173"/>
    </location>
</feature>
<keyword evidence="2 5" id="KW-0690">Ribosome biogenesis</keyword>
<comment type="function">
    <text evidence="5">An accessory protein needed during the final step in the assembly of 30S ribosomal subunit, possibly for assembly of the head region. Essential for efficient processing of 16S rRNA. May be needed both before and after RbfA during the maturation of 16S rRNA. It has affinity for free ribosomal 30S subunits but not for 70S ribosomes.</text>
</comment>
<dbReference type="GO" id="GO:0005737">
    <property type="term" value="C:cytoplasm"/>
    <property type="evidence" value="ECO:0007669"/>
    <property type="project" value="UniProtKB-SubCell"/>
</dbReference>
<evidence type="ECO:0000259" key="6">
    <source>
        <dbReference type="Pfam" id="PF01782"/>
    </source>
</evidence>
<dbReference type="Proteomes" id="UP000004263">
    <property type="component" value="Unassembled WGS sequence"/>
</dbReference>
<dbReference type="GO" id="GO:0005840">
    <property type="term" value="C:ribosome"/>
    <property type="evidence" value="ECO:0007669"/>
    <property type="project" value="InterPro"/>
</dbReference>
<sequence>MSKIPDNFTKIGKITGVYGIKGWVKVYSYTEPKENVFSYDGWHLVKKGQLVPVKVREWRTQGKGLVAALDDCQDRNQAQEQYVQCDVVMDKGQLPEPGEGEFYYHQLEGLLVVTTDDVVLGRVDYLFNTGNNDVLVVKPCKESLDGRERWLPYTNDCTKDVDLKQGFIRVDWDPEF</sequence>